<evidence type="ECO:0000259" key="4">
    <source>
        <dbReference type="PROSITE" id="PS50002"/>
    </source>
</evidence>
<feature type="compositionally biased region" description="Pro residues" evidence="3">
    <location>
        <begin position="274"/>
        <end position="287"/>
    </location>
</feature>
<dbReference type="SMART" id="SM00326">
    <property type="entry name" value="SH3"/>
    <property type="match status" value="1"/>
</dbReference>
<dbReference type="PANTHER" id="PTHR14206">
    <property type="entry name" value="BRAIN-SPECIFIC ANGIOGENESIS INHIBITOR 1-ASSOCIATED PROTEIN 2"/>
    <property type="match status" value="1"/>
</dbReference>
<evidence type="ECO:0000256" key="3">
    <source>
        <dbReference type="SAM" id="MobiDB-lite"/>
    </source>
</evidence>
<dbReference type="Proteomes" id="UP000694941">
    <property type="component" value="Unplaced"/>
</dbReference>
<feature type="compositionally biased region" description="Polar residues" evidence="3">
    <location>
        <begin position="154"/>
        <end position="180"/>
    </location>
</feature>
<dbReference type="CDD" id="cd11779">
    <property type="entry name" value="SH3_Irsp53_BAIAP2L"/>
    <property type="match status" value="1"/>
</dbReference>
<evidence type="ECO:0000313" key="5">
    <source>
        <dbReference type="Proteomes" id="UP000694941"/>
    </source>
</evidence>
<feature type="region of interest" description="Disordered" evidence="3">
    <location>
        <begin position="267"/>
        <end position="295"/>
    </location>
</feature>
<keyword evidence="1 2" id="KW-0728">SH3 domain</keyword>
<dbReference type="Pfam" id="PF00018">
    <property type="entry name" value="SH3_1"/>
    <property type="match status" value="1"/>
</dbReference>
<reference evidence="6" key="1">
    <citation type="submission" date="2025-08" db="UniProtKB">
        <authorList>
            <consortium name="RefSeq"/>
        </authorList>
    </citation>
    <scope>IDENTIFICATION</scope>
    <source>
        <tissue evidence="6">Muscle</tissue>
    </source>
</reference>
<dbReference type="InterPro" id="IPR027681">
    <property type="entry name" value="IRSp53/IRTKS/Pinkbar"/>
</dbReference>
<evidence type="ECO:0000256" key="2">
    <source>
        <dbReference type="PROSITE-ProRule" id="PRU00192"/>
    </source>
</evidence>
<name>A0ABM1BWM1_LIMPO</name>
<dbReference type="InterPro" id="IPR001452">
    <property type="entry name" value="SH3_domain"/>
</dbReference>
<feature type="domain" description="SH3" evidence="4">
    <location>
        <begin position="70"/>
        <end position="131"/>
    </location>
</feature>
<dbReference type="RefSeq" id="XP_013790087.2">
    <property type="nucleotide sequence ID" value="XM_013934633.2"/>
</dbReference>
<gene>
    <name evidence="6" type="primary">LOC106473944</name>
</gene>
<organism evidence="5 6">
    <name type="scientific">Limulus polyphemus</name>
    <name type="common">Atlantic horseshoe crab</name>
    <dbReference type="NCBI Taxonomy" id="6850"/>
    <lineage>
        <taxon>Eukaryota</taxon>
        <taxon>Metazoa</taxon>
        <taxon>Ecdysozoa</taxon>
        <taxon>Arthropoda</taxon>
        <taxon>Chelicerata</taxon>
        <taxon>Merostomata</taxon>
        <taxon>Xiphosura</taxon>
        <taxon>Limulidae</taxon>
        <taxon>Limulus</taxon>
    </lineage>
</organism>
<proteinExistence type="predicted"/>
<keyword evidence="5" id="KW-1185">Reference proteome</keyword>
<dbReference type="PANTHER" id="PTHR14206:SF7">
    <property type="entry name" value="INSULIN RECEPTOR SUBSTRATE 53 KDA, ISOFORM A"/>
    <property type="match status" value="1"/>
</dbReference>
<evidence type="ECO:0000256" key="1">
    <source>
        <dbReference type="ARBA" id="ARBA00022443"/>
    </source>
</evidence>
<dbReference type="PROSITE" id="PS50002">
    <property type="entry name" value="SH3"/>
    <property type="match status" value="1"/>
</dbReference>
<dbReference type="Gene3D" id="2.30.30.40">
    <property type="entry name" value="SH3 Domains"/>
    <property type="match status" value="1"/>
</dbReference>
<sequence>MSVVSRIRKTRSIDASCLDIRELDEDLYPQPLFRAKSDFNLTSSSASLSANEYVVPVRQKSMLDPGGLKGDRPQVRALYSYLSSGDHQLSFHESDVITLIGERNKGWQYGENTRNHRCGWFPIAYTTPLVRRSDSDEASSSSERRRLSSDISTPLPSSDESSGNKTIPSRHQVASDNTGGRRSPIRRPLSSSCASPVPDSEAIPTIPTRPLSTFVDGLYARVTDISKLRQGPPPAASTPMGEPSATSVTVPITVETAKENFILRPPQRSLTSPLPFPQPVPPPPRIPPSTSLYSSHDSGFSNDVIYGGKVSEVSLSSPRDNVFASVKLRKVTTNDRSAPRIT</sequence>
<dbReference type="InterPro" id="IPR036028">
    <property type="entry name" value="SH3-like_dom_sf"/>
</dbReference>
<feature type="region of interest" description="Disordered" evidence="3">
    <location>
        <begin position="131"/>
        <end position="209"/>
    </location>
</feature>
<protein>
    <submittedName>
        <fullName evidence="6">Brain-specific angiogenesis inhibitor 1-associated protein 2-like protein 2</fullName>
    </submittedName>
</protein>
<dbReference type="SUPFAM" id="SSF50044">
    <property type="entry name" value="SH3-domain"/>
    <property type="match status" value="1"/>
</dbReference>
<evidence type="ECO:0000313" key="6">
    <source>
        <dbReference type="RefSeq" id="XP_013790087.2"/>
    </source>
</evidence>
<accession>A0ABM1BWM1</accession>
<dbReference type="GeneID" id="106473944"/>